<feature type="chain" id="PRO_5020480508" evidence="1">
    <location>
        <begin position="31"/>
        <end position="84"/>
    </location>
</feature>
<keyword evidence="1" id="KW-0732">Signal</keyword>
<dbReference type="EMBL" id="RWIC01003589">
    <property type="protein sequence ID" value="TKC33421.1"/>
    <property type="molecule type" value="Genomic_DNA"/>
</dbReference>
<feature type="non-terminal residue" evidence="2">
    <location>
        <position position="84"/>
    </location>
</feature>
<dbReference type="AlphaFoldDB" id="A0A4U1EBB4"/>
<accession>A0A4U1EBB4</accession>
<organism evidence="2 3">
    <name type="scientific">Monodon monoceros</name>
    <name type="common">Narwhal</name>
    <name type="synonym">Ceratodon monodon</name>
    <dbReference type="NCBI Taxonomy" id="40151"/>
    <lineage>
        <taxon>Eukaryota</taxon>
        <taxon>Metazoa</taxon>
        <taxon>Chordata</taxon>
        <taxon>Craniata</taxon>
        <taxon>Vertebrata</taxon>
        <taxon>Euteleostomi</taxon>
        <taxon>Mammalia</taxon>
        <taxon>Eutheria</taxon>
        <taxon>Laurasiatheria</taxon>
        <taxon>Artiodactyla</taxon>
        <taxon>Whippomorpha</taxon>
        <taxon>Cetacea</taxon>
        <taxon>Odontoceti</taxon>
        <taxon>Monodontidae</taxon>
        <taxon>Monodon</taxon>
    </lineage>
</organism>
<evidence type="ECO:0000256" key="1">
    <source>
        <dbReference type="SAM" id="SignalP"/>
    </source>
</evidence>
<comment type="caution">
    <text evidence="2">The sequence shown here is derived from an EMBL/GenBank/DDBJ whole genome shotgun (WGS) entry which is preliminary data.</text>
</comment>
<proteinExistence type="predicted"/>
<feature type="non-terminal residue" evidence="2">
    <location>
        <position position="1"/>
    </location>
</feature>
<sequence length="84" mass="9152">APVVRGLVLARGAACWRLLSLLALGGRYLGGDVSQWHYAHGRWGQCRGFSGGSMARGRAESTSRKVEQRMPGTRFIAVKVPLKK</sequence>
<name>A0A4U1EBB4_MONMO</name>
<feature type="signal peptide" evidence="1">
    <location>
        <begin position="1"/>
        <end position="30"/>
    </location>
</feature>
<protein>
    <submittedName>
        <fullName evidence="2">Uncharacterized protein</fullName>
    </submittedName>
</protein>
<gene>
    <name evidence="2" type="ORF">EI555_014733</name>
</gene>
<evidence type="ECO:0000313" key="3">
    <source>
        <dbReference type="Proteomes" id="UP000308365"/>
    </source>
</evidence>
<evidence type="ECO:0000313" key="2">
    <source>
        <dbReference type="EMBL" id="TKC33421.1"/>
    </source>
</evidence>
<dbReference type="Proteomes" id="UP000308365">
    <property type="component" value="Unassembled WGS sequence"/>
</dbReference>
<reference evidence="3" key="1">
    <citation type="journal article" date="2019" name="IScience">
        <title>Narwhal Genome Reveals Long-Term Low Genetic Diversity despite Current Large Abundance Size.</title>
        <authorList>
            <person name="Westbury M.V."/>
            <person name="Petersen B."/>
            <person name="Garde E."/>
            <person name="Heide-Jorgensen M.P."/>
            <person name="Lorenzen E.D."/>
        </authorList>
    </citation>
    <scope>NUCLEOTIDE SEQUENCE [LARGE SCALE GENOMIC DNA]</scope>
</reference>